<evidence type="ECO:0000313" key="2">
    <source>
        <dbReference type="EMBL" id="QNP56961.1"/>
    </source>
</evidence>
<gene>
    <name evidence="2" type="ORF">H9L22_06435</name>
</gene>
<name>A0A7H0H8U5_9ACTN</name>
<organism evidence="2 3">
    <name type="scientific">Tessaracoccus defluvii</name>
    <dbReference type="NCBI Taxonomy" id="1285901"/>
    <lineage>
        <taxon>Bacteria</taxon>
        <taxon>Bacillati</taxon>
        <taxon>Actinomycetota</taxon>
        <taxon>Actinomycetes</taxon>
        <taxon>Propionibacteriales</taxon>
        <taxon>Propionibacteriaceae</taxon>
        <taxon>Tessaracoccus</taxon>
    </lineage>
</organism>
<keyword evidence="1" id="KW-1133">Transmembrane helix</keyword>
<dbReference type="GO" id="GO:0005886">
    <property type="term" value="C:plasma membrane"/>
    <property type="evidence" value="ECO:0007669"/>
    <property type="project" value="InterPro"/>
</dbReference>
<accession>A0A7H0H8U5</accession>
<dbReference type="EMBL" id="CP060789">
    <property type="protein sequence ID" value="QNP56961.1"/>
    <property type="molecule type" value="Genomic_DNA"/>
</dbReference>
<feature type="transmembrane region" description="Helical" evidence="1">
    <location>
        <begin position="35"/>
        <end position="66"/>
    </location>
</feature>
<proteinExistence type="predicted"/>
<dbReference type="KEGG" id="tdf:H9L22_06435"/>
<keyword evidence="3" id="KW-1185">Reference proteome</keyword>
<reference evidence="2 3" key="1">
    <citation type="submission" date="2020-08" db="EMBL/GenBank/DDBJ databases">
        <title>Genome sequence of Tessaracoccus defluvii JCM 17540T.</title>
        <authorList>
            <person name="Hyun D.-W."/>
            <person name="Bae J.-W."/>
        </authorList>
    </citation>
    <scope>NUCLEOTIDE SEQUENCE [LARGE SCALE GENOMIC DNA]</scope>
    <source>
        <strain evidence="2 3">JCM 17540</strain>
    </source>
</reference>
<evidence type="ECO:0000313" key="3">
    <source>
        <dbReference type="Proteomes" id="UP000516117"/>
    </source>
</evidence>
<feature type="transmembrane region" description="Helical" evidence="1">
    <location>
        <begin position="12"/>
        <end position="29"/>
    </location>
</feature>
<evidence type="ECO:0000256" key="1">
    <source>
        <dbReference type="SAM" id="Phobius"/>
    </source>
</evidence>
<keyword evidence="1" id="KW-0472">Membrane</keyword>
<dbReference type="RefSeq" id="WP_187722060.1">
    <property type="nucleotide sequence ID" value="NZ_BAABBL010000003.1"/>
</dbReference>
<protein>
    <submittedName>
        <fullName evidence="2">LapA family protein</fullName>
    </submittedName>
</protein>
<sequence length="71" mass="7813">MTETRSWIPRSPRFWVGLGIAVLAVAFILQNRHDAVINLLAATVSAPLWLVLSLVFVAGGATGWLVKRRKT</sequence>
<dbReference type="AlphaFoldDB" id="A0A7H0H8U5"/>
<dbReference type="Proteomes" id="UP000516117">
    <property type="component" value="Chromosome"/>
</dbReference>
<keyword evidence="1" id="KW-0812">Transmembrane</keyword>